<evidence type="ECO:0000256" key="6">
    <source>
        <dbReference type="ARBA" id="ARBA00023134"/>
    </source>
</evidence>
<dbReference type="FunFam" id="1.10.1580.10:FF:000002">
    <property type="entry name" value="Guanine nucleotide-binding protein-like 3 (nucleolar)-like"/>
    <property type="match status" value="1"/>
</dbReference>
<protein>
    <recommendedName>
        <fullName evidence="3 8">Nucleolar GTP-binding protein 2</fullName>
    </recommendedName>
</protein>
<dbReference type="Gene3D" id="1.10.1580.10">
    <property type="match status" value="1"/>
</dbReference>
<feature type="domain" description="CP-type G" evidence="10">
    <location>
        <begin position="221"/>
        <end position="382"/>
    </location>
</feature>
<keyword evidence="5" id="KW-0175">Coiled coil</keyword>
<keyword evidence="12" id="KW-1185">Reference proteome</keyword>
<dbReference type="PROSITE" id="PS51721">
    <property type="entry name" value="G_CP"/>
    <property type="match status" value="1"/>
</dbReference>
<sequence length="602" mass="67163">MGTHKKEANRKERQGKTPGMGNVKTKGENFYRDAKKVKVLNRLTKGTATRNAAGKITQSAVYQSRDAPTARVEPNRKWFNATRVISQDALASFRDAVQAQASDPTSYLLKRNKLPMSLIESEKPINGLKQHAAKIARESQPFSETFGPKAQRKRVKLDFSTVEDLAGRTGDMNENYVERLEQARLLSGNSGDAEWEDNGESGTLTVARESIFSKGQSKRIWNELYKVIDSSDVILHVLDARDPLGTRCRSVEKYLREEAPHKHLVFVLNKIDLVPSRVGAAWVRTLSKEYPTLAFHASINNSFGKGSLIAILRQFSSLHSDRKQISVGLVGYPNTGKSSIINTLRKKKVCTVAPIAGETKVWQYVTLMKRIYMIDCPGIVPPSMGDSDTELLLRGSIRVENVEYPAQYVDTVLQRVQPKHIQRTYEVKDYTDATSFLELLARKQGKLLKGGEPDLDGCAKTVLNDWIRGKIPWFTPPPVKEGEEGNTATGVDGREGRLGEMGRKRKRDDETVATESIAPTEVSNPAEMEEDEEEGDDFEGFSDEEGGLELDAEESDSEAEEESDEDEPNAETLVADEEEEVEDEVQAISEVLADAKKRQRKA</sequence>
<keyword evidence="6 8" id="KW-0342">GTP-binding</keyword>
<feature type="compositionally biased region" description="Acidic residues" evidence="9">
    <location>
        <begin position="527"/>
        <end position="585"/>
    </location>
</feature>
<dbReference type="InterPro" id="IPR006073">
    <property type="entry name" value="GTP-bd"/>
</dbReference>
<keyword evidence="4 8" id="KW-0547">Nucleotide-binding</keyword>
<evidence type="ECO:0000256" key="4">
    <source>
        <dbReference type="ARBA" id="ARBA00022741"/>
    </source>
</evidence>
<dbReference type="AlphaFoldDB" id="A0A6A5YUP4"/>
<dbReference type="CDD" id="cd01858">
    <property type="entry name" value="NGP_1"/>
    <property type="match status" value="1"/>
</dbReference>
<evidence type="ECO:0000256" key="9">
    <source>
        <dbReference type="SAM" id="MobiDB-lite"/>
    </source>
</evidence>
<dbReference type="InterPro" id="IPR012971">
    <property type="entry name" value="NOG2_N_dom"/>
</dbReference>
<dbReference type="InterPro" id="IPR027417">
    <property type="entry name" value="P-loop_NTPase"/>
</dbReference>
<comment type="function">
    <text evidence="1 8">GTPase that associates with pre-60S ribosomal subunits in the nucleolus and is required for their nuclear export and maturation.</text>
</comment>
<dbReference type="Proteomes" id="UP000799770">
    <property type="component" value="Unassembled WGS sequence"/>
</dbReference>
<evidence type="ECO:0000256" key="5">
    <source>
        <dbReference type="ARBA" id="ARBA00023054"/>
    </source>
</evidence>
<evidence type="ECO:0000256" key="7">
    <source>
        <dbReference type="ARBA" id="ARBA00023242"/>
    </source>
</evidence>
<dbReference type="GO" id="GO:0005730">
    <property type="term" value="C:nucleolus"/>
    <property type="evidence" value="ECO:0007669"/>
    <property type="project" value="UniProtKB-SubCell"/>
</dbReference>
<accession>A0A6A5YUP4</accession>
<dbReference type="InterPro" id="IPR050755">
    <property type="entry name" value="TRAFAC_YlqF/YawG_RiboMat"/>
</dbReference>
<dbReference type="InterPro" id="IPR024929">
    <property type="entry name" value="GNL2_CP_dom"/>
</dbReference>
<gene>
    <name evidence="11" type="ORF">BDV96DRAFT_650905</name>
</gene>
<dbReference type="PANTHER" id="PTHR11089">
    <property type="entry name" value="GTP-BINDING PROTEIN-RELATED"/>
    <property type="match status" value="1"/>
</dbReference>
<proteinExistence type="inferred from homology"/>
<dbReference type="InterPro" id="IPR023179">
    <property type="entry name" value="GTP-bd_ortho_bundle_sf"/>
</dbReference>
<evidence type="ECO:0000259" key="10">
    <source>
        <dbReference type="PROSITE" id="PS51721"/>
    </source>
</evidence>
<dbReference type="Gene3D" id="3.40.50.300">
    <property type="entry name" value="P-loop containing nucleotide triphosphate hydrolases"/>
    <property type="match status" value="1"/>
</dbReference>
<organism evidence="11 12">
    <name type="scientific">Lophiotrema nucula</name>
    <dbReference type="NCBI Taxonomy" id="690887"/>
    <lineage>
        <taxon>Eukaryota</taxon>
        <taxon>Fungi</taxon>
        <taxon>Dikarya</taxon>
        <taxon>Ascomycota</taxon>
        <taxon>Pezizomycotina</taxon>
        <taxon>Dothideomycetes</taxon>
        <taxon>Pleosporomycetidae</taxon>
        <taxon>Pleosporales</taxon>
        <taxon>Lophiotremataceae</taxon>
        <taxon>Lophiotrema</taxon>
    </lineage>
</organism>
<dbReference type="FunFam" id="3.40.50.300:FF:000559">
    <property type="entry name" value="Nuclear/nucleolar GTPase 2"/>
    <property type="match status" value="1"/>
</dbReference>
<evidence type="ECO:0000313" key="12">
    <source>
        <dbReference type="Proteomes" id="UP000799770"/>
    </source>
</evidence>
<evidence type="ECO:0000256" key="2">
    <source>
        <dbReference type="ARBA" id="ARBA00004604"/>
    </source>
</evidence>
<evidence type="ECO:0000256" key="1">
    <source>
        <dbReference type="ARBA" id="ARBA00003892"/>
    </source>
</evidence>
<dbReference type="PANTHER" id="PTHR11089:SF9">
    <property type="entry name" value="NUCLEOLAR GTP-BINDING PROTEIN 2"/>
    <property type="match status" value="1"/>
</dbReference>
<comment type="similarity">
    <text evidence="8">Belongs to the TRAFAC class YlqF/YawG GTPase family. NOG2 subfamily.</text>
</comment>
<feature type="region of interest" description="Disordered" evidence="9">
    <location>
        <begin position="1"/>
        <end position="28"/>
    </location>
</feature>
<dbReference type="GO" id="GO:0005525">
    <property type="term" value="F:GTP binding"/>
    <property type="evidence" value="ECO:0007669"/>
    <property type="project" value="UniProtKB-KW"/>
</dbReference>
<dbReference type="OrthoDB" id="444945at2759"/>
<dbReference type="SUPFAM" id="SSF52540">
    <property type="entry name" value="P-loop containing nucleoside triphosphate hydrolases"/>
    <property type="match status" value="1"/>
</dbReference>
<dbReference type="PRINTS" id="PR00326">
    <property type="entry name" value="GTP1OBG"/>
</dbReference>
<evidence type="ECO:0000256" key="3">
    <source>
        <dbReference type="ARBA" id="ARBA00022127"/>
    </source>
</evidence>
<feature type="compositionally biased region" description="Basic and acidic residues" evidence="9">
    <location>
        <begin position="492"/>
        <end position="510"/>
    </location>
</feature>
<name>A0A6A5YUP4_9PLEO</name>
<dbReference type="EMBL" id="ML977338">
    <property type="protein sequence ID" value="KAF2110257.1"/>
    <property type="molecule type" value="Genomic_DNA"/>
</dbReference>
<comment type="subcellular location">
    <subcellularLocation>
        <location evidence="2 8">Nucleus</location>
        <location evidence="2 8">Nucleolus</location>
    </subcellularLocation>
</comment>
<dbReference type="InterPro" id="IPR030378">
    <property type="entry name" value="G_CP_dom"/>
</dbReference>
<dbReference type="Pfam" id="PF08153">
    <property type="entry name" value="NGP1NT"/>
    <property type="match status" value="1"/>
</dbReference>
<keyword evidence="7 8" id="KW-0539">Nucleus</keyword>
<dbReference type="Pfam" id="PF01926">
    <property type="entry name" value="MMR_HSR1"/>
    <property type="match status" value="1"/>
</dbReference>
<evidence type="ECO:0000313" key="11">
    <source>
        <dbReference type="EMBL" id="KAF2110257.1"/>
    </source>
</evidence>
<reference evidence="11" key="1">
    <citation type="journal article" date="2020" name="Stud. Mycol.">
        <title>101 Dothideomycetes genomes: a test case for predicting lifestyles and emergence of pathogens.</title>
        <authorList>
            <person name="Haridas S."/>
            <person name="Albert R."/>
            <person name="Binder M."/>
            <person name="Bloem J."/>
            <person name="Labutti K."/>
            <person name="Salamov A."/>
            <person name="Andreopoulos B."/>
            <person name="Baker S."/>
            <person name="Barry K."/>
            <person name="Bills G."/>
            <person name="Bluhm B."/>
            <person name="Cannon C."/>
            <person name="Castanera R."/>
            <person name="Culley D."/>
            <person name="Daum C."/>
            <person name="Ezra D."/>
            <person name="Gonzalez J."/>
            <person name="Henrissat B."/>
            <person name="Kuo A."/>
            <person name="Liang C."/>
            <person name="Lipzen A."/>
            <person name="Lutzoni F."/>
            <person name="Magnuson J."/>
            <person name="Mondo S."/>
            <person name="Nolan M."/>
            <person name="Ohm R."/>
            <person name="Pangilinan J."/>
            <person name="Park H.-J."/>
            <person name="Ramirez L."/>
            <person name="Alfaro M."/>
            <person name="Sun H."/>
            <person name="Tritt A."/>
            <person name="Yoshinaga Y."/>
            <person name="Zwiers L.-H."/>
            <person name="Turgeon B."/>
            <person name="Goodwin S."/>
            <person name="Spatafora J."/>
            <person name="Crous P."/>
            <person name="Grigoriev I."/>
        </authorList>
    </citation>
    <scope>NUCLEOTIDE SEQUENCE</scope>
    <source>
        <strain evidence="11">CBS 627.86</strain>
    </source>
</reference>
<feature type="region of interest" description="Disordered" evidence="9">
    <location>
        <begin position="474"/>
        <end position="602"/>
    </location>
</feature>
<feature type="compositionally biased region" description="Basic and acidic residues" evidence="9">
    <location>
        <begin position="1"/>
        <end position="15"/>
    </location>
</feature>
<evidence type="ECO:0000256" key="8">
    <source>
        <dbReference type="RuleBase" id="RU364023"/>
    </source>
</evidence>